<organism evidence="1">
    <name type="scientific">marine sediment metagenome</name>
    <dbReference type="NCBI Taxonomy" id="412755"/>
    <lineage>
        <taxon>unclassified sequences</taxon>
        <taxon>metagenomes</taxon>
        <taxon>ecological metagenomes</taxon>
    </lineage>
</organism>
<gene>
    <name evidence="1" type="ORF">S12H4_16258</name>
</gene>
<comment type="caution">
    <text evidence="1">The sequence shown here is derived from an EMBL/GenBank/DDBJ whole genome shotgun (WGS) entry which is preliminary data.</text>
</comment>
<dbReference type="EMBL" id="BARW01007852">
    <property type="protein sequence ID" value="GAI77122.1"/>
    <property type="molecule type" value="Genomic_DNA"/>
</dbReference>
<proteinExistence type="predicted"/>
<name>X1R8Q7_9ZZZZ</name>
<evidence type="ECO:0000313" key="1">
    <source>
        <dbReference type="EMBL" id="GAI77122.1"/>
    </source>
</evidence>
<protein>
    <submittedName>
        <fullName evidence="1">Uncharacterized protein</fullName>
    </submittedName>
</protein>
<dbReference type="AlphaFoldDB" id="X1R8Q7"/>
<accession>X1R8Q7</accession>
<reference evidence="1" key="1">
    <citation type="journal article" date="2014" name="Front. Microbiol.">
        <title>High frequency of phylogenetically diverse reductive dehalogenase-homologous genes in deep subseafloor sedimentary metagenomes.</title>
        <authorList>
            <person name="Kawai M."/>
            <person name="Futagami T."/>
            <person name="Toyoda A."/>
            <person name="Takaki Y."/>
            <person name="Nishi S."/>
            <person name="Hori S."/>
            <person name="Arai W."/>
            <person name="Tsubouchi T."/>
            <person name="Morono Y."/>
            <person name="Uchiyama I."/>
            <person name="Ito T."/>
            <person name="Fujiyama A."/>
            <person name="Inagaki F."/>
            <person name="Takami H."/>
        </authorList>
    </citation>
    <scope>NUCLEOTIDE SEQUENCE</scope>
    <source>
        <strain evidence="1">Expedition CK06-06</strain>
    </source>
</reference>
<sequence>MTEYKKSIGYDIQVLAPLDHMLEIFDVHIFVDNFIPNPLRAGFQAKRQMKKTGLFHLGQ</sequence>